<feature type="domain" description="ATP-grasp" evidence="2">
    <location>
        <begin position="143"/>
        <end position="356"/>
    </location>
</feature>
<dbReference type="EMBL" id="FUYQ01000002">
    <property type="protein sequence ID" value="SKB29160.1"/>
    <property type="molecule type" value="Genomic_DNA"/>
</dbReference>
<protein>
    <recommendedName>
        <fullName evidence="2">ATP-grasp domain-containing protein</fullName>
    </recommendedName>
</protein>
<dbReference type="GO" id="GO:0046872">
    <property type="term" value="F:metal ion binding"/>
    <property type="evidence" value="ECO:0007669"/>
    <property type="project" value="InterPro"/>
</dbReference>
<dbReference type="SUPFAM" id="SSF56059">
    <property type="entry name" value="Glutathione synthetase ATP-binding domain-like"/>
    <property type="match status" value="1"/>
</dbReference>
<proteinExistence type="predicted"/>
<sequence length="404" mass="45890">MRYIHYFNPGHEMAVLQGQPSYTAPSNVHKMMKELELLPLWYADSQDFVLVDNPEKINELDRPKEFGPMASPVSAEFILKKGSTLPPATINPWGVSFHSLHMFSNLKKLSGWPLVIPQWNPAYTKLCGRQTAAFCLKRIIEIEPSVGEIVIPVFCNSLEEVYKELKTASFPVICKMPYSSSGRGLLWLDSSELVTSESNWIKGALNKQGTISIEPALNKVQDFAMEFYSNGQGTIEYKGLSLFSTERRGAYSGNILESQQRLKERLSCYLGEELIDAVRDAVKEVLETVYGTQYTGYLGVDMLVYKDKQDNYKIHPCIEVNMRYTMGMLAVHLYERYMASNSAGRFIIDFHKKAGEAQKTHRMLQEKNPLFFEENKLRSGYLPLCPVTENSHYIAYIMASATCS</sequence>
<dbReference type="GO" id="GO:0005524">
    <property type="term" value="F:ATP binding"/>
    <property type="evidence" value="ECO:0007669"/>
    <property type="project" value="UniProtKB-UniRule"/>
</dbReference>
<evidence type="ECO:0000256" key="1">
    <source>
        <dbReference type="PROSITE-ProRule" id="PRU00409"/>
    </source>
</evidence>
<organism evidence="3 4">
    <name type="scientific">Parabacteroides chartae</name>
    <dbReference type="NCBI Taxonomy" id="1037355"/>
    <lineage>
        <taxon>Bacteria</taxon>
        <taxon>Pseudomonadati</taxon>
        <taxon>Bacteroidota</taxon>
        <taxon>Bacteroidia</taxon>
        <taxon>Bacteroidales</taxon>
        <taxon>Tannerellaceae</taxon>
        <taxon>Parabacteroides</taxon>
    </lineage>
</organism>
<dbReference type="Proteomes" id="UP000190852">
    <property type="component" value="Unassembled WGS sequence"/>
</dbReference>
<gene>
    <name evidence="3" type="ORF">SAMN05660349_00339</name>
</gene>
<keyword evidence="1" id="KW-0547">Nucleotide-binding</keyword>
<name>A0A1T5A2H0_9BACT</name>
<reference evidence="4" key="1">
    <citation type="submission" date="2017-02" db="EMBL/GenBank/DDBJ databases">
        <authorList>
            <person name="Varghese N."/>
            <person name="Submissions S."/>
        </authorList>
    </citation>
    <scope>NUCLEOTIDE SEQUENCE [LARGE SCALE GENOMIC DNA]</scope>
    <source>
        <strain evidence="4">DSM 24967</strain>
    </source>
</reference>
<keyword evidence="1" id="KW-0067">ATP-binding</keyword>
<dbReference type="InterPro" id="IPR011761">
    <property type="entry name" value="ATP-grasp"/>
</dbReference>
<evidence type="ECO:0000313" key="3">
    <source>
        <dbReference type="EMBL" id="SKB29160.1"/>
    </source>
</evidence>
<accession>A0A1T5A2H0</accession>
<keyword evidence="4" id="KW-1185">Reference proteome</keyword>
<dbReference type="AlphaFoldDB" id="A0A1T5A2H0"/>
<dbReference type="Gene3D" id="3.30.470.20">
    <property type="entry name" value="ATP-grasp fold, B domain"/>
    <property type="match status" value="1"/>
</dbReference>
<dbReference type="RefSeq" id="WP_079682085.1">
    <property type="nucleotide sequence ID" value="NZ_FUYQ01000002.1"/>
</dbReference>
<evidence type="ECO:0000313" key="4">
    <source>
        <dbReference type="Proteomes" id="UP000190852"/>
    </source>
</evidence>
<evidence type="ECO:0000259" key="2">
    <source>
        <dbReference type="PROSITE" id="PS50975"/>
    </source>
</evidence>
<dbReference type="PROSITE" id="PS50975">
    <property type="entry name" value="ATP_GRASP"/>
    <property type="match status" value="1"/>
</dbReference>